<keyword evidence="4" id="KW-0964">Secreted</keyword>
<keyword evidence="8" id="KW-0325">Glycoprotein</keyword>
<sequence>MAIDHCQSLFQWERWNCPKSTFNRQQRLISTKETAFSKAIIAAGIAHSITKNCSQGQIEGCKCQNTDKFPIDQQLKYKNHQEKIKTLSGDVRIKKEVTENVTKGVNNDKNVEWRWGGCSDNPMFASQITEKIIDSMETGIDVPAYISRHNAKVGIKIIQSSMRRKCRCHGISGSCTTQTCWIQVAPFEEISRKLKDLHRKSVRVTHSAVEKSIIIGNSASDVLVQVKEIPGTENRLIYMVRSPDYCVTNFTEGYLGTKGRMCSRNRSNVTKMEKNSCRNVCKKCGHTVKRMQKKVARRCNCKFSWCCEVKCDTCHEVVNEHFCI</sequence>
<evidence type="ECO:0000256" key="9">
    <source>
        <dbReference type="ARBA" id="ARBA00023288"/>
    </source>
</evidence>
<keyword evidence="3 10" id="KW-0217">Developmental protein</keyword>
<evidence type="ECO:0000256" key="8">
    <source>
        <dbReference type="ARBA" id="ARBA00023180"/>
    </source>
</evidence>
<evidence type="ECO:0000313" key="12">
    <source>
        <dbReference type="Proteomes" id="UP001153636"/>
    </source>
</evidence>
<dbReference type="FunFam" id="3.30.2460.20:FF:000003">
    <property type="entry name" value="Protein Wnt"/>
    <property type="match status" value="1"/>
</dbReference>
<comment type="similarity">
    <text evidence="2 10">Belongs to the Wnt family.</text>
</comment>
<dbReference type="Gene3D" id="3.30.2460.20">
    <property type="match status" value="1"/>
</dbReference>
<reference evidence="11" key="1">
    <citation type="submission" date="2022-01" db="EMBL/GenBank/DDBJ databases">
        <authorList>
            <person name="King R."/>
        </authorList>
    </citation>
    <scope>NUCLEOTIDE SEQUENCE</scope>
</reference>
<keyword evidence="9" id="KW-0449">Lipoprotein</keyword>
<protein>
    <recommendedName>
        <fullName evidence="10">Protein Wnt</fullName>
    </recommendedName>
</protein>
<comment type="subcellular location">
    <subcellularLocation>
        <location evidence="1 10">Secreted</location>
        <location evidence="1 10">Extracellular space</location>
        <location evidence="1 10">Extracellular matrix</location>
    </subcellularLocation>
</comment>
<keyword evidence="12" id="KW-1185">Reference proteome</keyword>
<dbReference type="EMBL" id="OV651822">
    <property type="protein sequence ID" value="CAH1100133.1"/>
    <property type="molecule type" value="Genomic_DNA"/>
</dbReference>
<keyword evidence="7" id="KW-1015">Disulfide bond</keyword>
<dbReference type="PANTHER" id="PTHR12027:SF81">
    <property type="entry name" value="WNT INHIBITOR OF DORSAL PROTEIN"/>
    <property type="match status" value="1"/>
</dbReference>
<evidence type="ECO:0000256" key="1">
    <source>
        <dbReference type="ARBA" id="ARBA00004498"/>
    </source>
</evidence>
<dbReference type="PROSITE" id="PS00246">
    <property type="entry name" value="WNT1"/>
    <property type="match status" value="1"/>
</dbReference>
<evidence type="ECO:0000256" key="10">
    <source>
        <dbReference type="RuleBase" id="RU003500"/>
    </source>
</evidence>
<dbReference type="InterPro" id="IPR043158">
    <property type="entry name" value="Wnt_C"/>
</dbReference>
<dbReference type="InterPro" id="IPR018161">
    <property type="entry name" value="Wnt_CS"/>
</dbReference>
<evidence type="ECO:0000256" key="5">
    <source>
        <dbReference type="ARBA" id="ARBA00022530"/>
    </source>
</evidence>
<evidence type="ECO:0000256" key="6">
    <source>
        <dbReference type="ARBA" id="ARBA00022687"/>
    </source>
</evidence>
<keyword evidence="5" id="KW-0272">Extracellular matrix</keyword>
<dbReference type="GO" id="GO:0005109">
    <property type="term" value="F:frizzled binding"/>
    <property type="evidence" value="ECO:0007669"/>
    <property type="project" value="TreeGrafter"/>
</dbReference>
<evidence type="ECO:0000256" key="4">
    <source>
        <dbReference type="ARBA" id="ARBA00022525"/>
    </source>
</evidence>
<dbReference type="InterPro" id="IPR005817">
    <property type="entry name" value="Wnt"/>
</dbReference>
<dbReference type="OrthoDB" id="5945655at2759"/>
<dbReference type="GO" id="GO:0030182">
    <property type="term" value="P:neuron differentiation"/>
    <property type="evidence" value="ECO:0007669"/>
    <property type="project" value="TreeGrafter"/>
</dbReference>
<dbReference type="Pfam" id="PF00110">
    <property type="entry name" value="wnt"/>
    <property type="match status" value="1"/>
</dbReference>
<dbReference type="SMART" id="SM00097">
    <property type="entry name" value="WNT1"/>
    <property type="match status" value="1"/>
</dbReference>
<proteinExistence type="inferred from homology"/>
<evidence type="ECO:0000256" key="3">
    <source>
        <dbReference type="ARBA" id="ARBA00022473"/>
    </source>
</evidence>
<evidence type="ECO:0000256" key="2">
    <source>
        <dbReference type="ARBA" id="ARBA00005683"/>
    </source>
</evidence>
<comment type="function">
    <text evidence="10">Ligand for members of the frizzled family of seven transmembrane receptors.</text>
</comment>
<organism evidence="11 12">
    <name type="scientific">Psylliodes chrysocephalus</name>
    <dbReference type="NCBI Taxonomy" id="3402493"/>
    <lineage>
        <taxon>Eukaryota</taxon>
        <taxon>Metazoa</taxon>
        <taxon>Ecdysozoa</taxon>
        <taxon>Arthropoda</taxon>
        <taxon>Hexapoda</taxon>
        <taxon>Insecta</taxon>
        <taxon>Pterygota</taxon>
        <taxon>Neoptera</taxon>
        <taxon>Endopterygota</taxon>
        <taxon>Coleoptera</taxon>
        <taxon>Polyphaga</taxon>
        <taxon>Cucujiformia</taxon>
        <taxon>Chrysomeloidea</taxon>
        <taxon>Chrysomelidae</taxon>
        <taxon>Galerucinae</taxon>
        <taxon>Alticini</taxon>
        <taxon>Psylliodes</taxon>
    </lineage>
</organism>
<gene>
    <name evidence="11" type="ORF">PSYICH_LOCUS1970</name>
</gene>
<accession>A0A9P0CGA2</accession>
<evidence type="ECO:0000313" key="11">
    <source>
        <dbReference type="EMBL" id="CAH1100133.1"/>
    </source>
</evidence>
<name>A0A9P0CGA2_9CUCU</name>
<dbReference type="PANTHER" id="PTHR12027">
    <property type="entry name" value="WNT RELATED"/>
    <property type="match status" value="1"/>
</dbReference>
<dbReference type="PRINTS" id="PR01349">
    <property type="entry name" value="WNTPROTEIN"/>
</dbReference>
<dbReference type="GO" id="GO:0005125">
    <property type="term" value="F:cytokine activity"/>
    <property type="evidence" value="ECO:0007669"/>
    <property type="project" value="TreeGrafter"/>
</dbReference>
<dbReference type="AlphaFoldDB" id="A0A9P0CGA2"/>
<dbReference type="GO" id="GO:0045165">
    <property type="term" value="P:cell fate commitment"/>
    <property type="evidence" value="ECO:0007669"/>
    <property type="project" value="TreeGrafter"/>
</dbReference>
<dbReference type="Proteomes" id="UP001153636">
    <property type="component" value="Chromosome 10"/>
</dbReference>
<dbReference type="GO" id="GO:0005615">
    <property type="term" value="C:extracellular space"/>
    <property type="evidence" value="ECO:0007669"/>
    <property type="project" value="TreeGrafter"/>
</dbReference>
<keyword evidence="6 10" id="KW-0879">Wnt signaling pathway</keyword>
<dbReference type="GO" id="GO:0060070">
    <property type="term" value="P:canonical Wnt signaling pathway"/>
    <property type="evidence" value="ECO:0007669"/>
    <property type="project" value="TreeGrafter"/>
</dbReference>
<evidence type="ECO:0000256" key="7">
    <source>
        <dbReference type="ARBA" id="ARBA00023157"/>
    </source>
</evidence>